<feature type="region of interest" description="Disordered" evidence="1">
    <location>
        <begin position="286"/>
        <end position="308"/>
    </location>
</feature>
<dbReference type="InterPro" id="IPR018911">
    <property type="entry name" value="Gmad2_Ig-like_dom"/>
</dbReference>
<evidence type="ECO:0000256" key="1">
    <source>
        <dbReference type="SAM" id="MobiDB-lite"/>
    </source>
</evidence>
<dbReference type="EMBL" id="BAABBA010000016">
    <property type="protein sequence ID" value="GAA4288665.1"/>
    <property type="molecule type" value="Genomic_DNA"/>
</dbReference>
<evidence type="ECO:0000313" key="3">
    <source>
        <dbReference type="EMBL" id="GAA4288665.1"/>
    </source>
</evidence>
<dbReference type="Pfam" id="PF10646">
    <property type="entry name" value="Germane"/>
    <property type="match status" value="1"/>
</dbReference>
<feature type="domain" description="GerMN" evidence="2">
    <location>
        <begin position="105"/>
        <end position="193"/>
    </location>
</feature>
<dbReference type="RefSeq" id="WP_345042893.1">
    <property type="nucleotide sequence ID" value="NZ_BAABBA010000016.1"/>
</dbReference>
<dbReference type="Proteomes" id="UP001499841">
    <property type="component" value="Unassembled WGS sequence"/>
</dbReference>
<dbReference type="Pfam" id="PF10648">
    <property type="entry name" value="Gmad2"/>
    <property type="match status" value="1"/>
</dbReference>
<proteinExistence type="predicted"/>
<dbReference type="SMART" id="SM00909">
    <property type="entry name" value="Germane"/>
    <property type="match status" value="1"/>
</dbReference>
<gene>
    <name evidence="3" type="ORF">GCM10022262_30250</name>
</gene>
<sequence length="308" mass="31575">MTLPTPALPGHPHRPGSGRRSWSVSAVAALALVTGCGGGAGPTPDPGTTAPPTAPSPTAAPTSTPAPTATSEEPAPSEVAVYYLVDTRTGFRLARELREVAGDPLVGAVEAMIEGPTDPDYATTWNPGTEVLSVEQDQGTITVDLSEDARTANAGSEAAALMVQQLVHTVVEAAGQDASVQLLIDGEPAGELWGVLTWDEPVAPADPAEVRVLVQIDRPVEGAEVTSPVTVSGEANAFEANVPWRVLTPEGAAVASGFTMTTAGQEFAPFSFEVELEPGSYVVEISEDDPSGGAGGTPMTDTRSITVR</sequence>
<protein>
    <recommendedName>
        <fullName evidence="2">GerMN domain-containing protein</fullName>
    </recommendedName>
</protein>
<accession>A0ABP8EXG6</accession>
<name>A0ABP8EXG6_9MICO</name>
<feature type="region of interest" description="Disordered" evidence="1">
    <location>
        <begin position="1"/>
        <end position="22"/>
    </location>
</feature>
<feature type="region of interest" description="Disordered" evidence="1">
    <location>
        <begin position="37"/>
        <end position="75"/>
    </location>
</feature>
<dbReference type="InterPro" id="IPR019606">
    <property type="entry name" value="GerMN"/>
</dbReference>
<comment type="caution">
    <text evidence="3">The sequence shown here is derived from an EMBL/GenBank/DDBJ whole genome shotgun (WGS) entry which is preliminary data.</text>
</comment>
<evidence type="ECO:0000313" key="4">
    <source>
        <dbReference type="Proteomes" id="UP001499841"/>
    </source>
</evidence>
<feature type="compositionally biased region" description="Polar residues" evidence="1">
    <location>
        <begin position="299"/>
        <end position="308"/>
    </location>
</feature>
<feature type="compositionally biased region" description="Low complexity" evidence="1">
    <location>
        <begin position="46"/>
        <end position="75"/>
    </location>
</feature>
<keyword evidence="4" id="KW-1185">Reference proteome</keyword>
<reference evidence="4" key="1">
    <citation type="journal article" date="2019" name="Int. J. Syst. Evol. Microbiol.">
        <title>The Global Catalogue of Microorganisms (GCM) 10K type strain sequencing project: providing services to taxonomists for standard genome sequencing and annotation.</title>
        <authorList>
            <consortium name="The Broad Institute Genomics Platform"/>
            <consortium name="The Broad Institute Genome Sequencing Center for Infectious Disease"/>
            <person name="Wu L."/>
            <person name="Ma J."/>
        </authorList>
    </citation>
    <scope>NUCLEOTIDE SEQUENCE [LARGE SCALE GENOMIC DNA]</scope>
    <source>
        <strain evidence="4">JCM 17459</strain>
    </source>
</reference>
<organism evidence="3 4">
    <name type="scientific">Georgenia daeguensis</name>
    <dbReference type="NCBI Taxonomy" id="908355"/>
    <lineage>
        <taxon>Bacteria</taxon>
        <taxon>Bacillati</taxon>
        <taxon>Actinomycetota</taxon>
        <taxon>Actinomycetes</taxon>
        <taxon>Micrococcales</taxon>
        <taxon>Bogoriellaceae</taxon>
        <taxon>Georgenia</taxon>
    </lineage>
</organism>
<evidence type="ECO:0000259" key="2">
    <source>
        <dbReference type="SMART" id="SM00909"/>
    </source>
</evidence>